<dbReference type="CDD" id="cd00293">
    <property type="entry name" value="USP-like"/>
    <property type="match status" value="1"/>
</dbReference>
<dbReference type="InterPro" id="IPR006015">
    <property type="entry name" value="Universal_stress_UspA"/>
</dbReference>
<dbReference type="PANTHER" id="PTHR46268">
    <property type="entry name" value="STRESS RESPONSE PROTEIN NHAX"/>
    <property type="match status" value="1"/>
</dbReference>
<evidence type="ECO:0000256" key="1">
    <source>
        <dbReference type="ARBA" id="ARBA00008791"/>
    </source>
</evidence>
<evidence type="ECO:0000259" key="3">
    <source>
        <dbReference type="Pfam" id="PF00582"/>
    </source>
</evidence>
<sequence>MRGRQDKPAAALIPETGQESQAAGRHGAGAILCSIHDAHRALIDEVTREQCSNGARQRTRSNDMDGYQSILVHMDASPRCAERLASARRIAPAHGAATLVALLAIEPRLLPLPLRVNVEASAAPIVPQIDPEHRELARTLFDEALSSGNPAMTWAEVPGDPPVWGVAQASLYVDLMVLGQHDPEDPLTRDVPRDFVESVVMESGKPALVIPYAGRYPVVGQNVLVAWKPTRECARAVAGALPLMRRAKRVHVVSWGPDNYGPAETTFGIVRALRWHGIEATANRYPDEPDNLGELLLSHAADQASDLLVMGCYGHHRILELLLGGVTRTVLRSMTLPVLMAH</sequence>
<evidence type="ECO:0000313" key="4">
    <source>
        <dbReference type="EMBL" id="MDO1537239.1"/>
    </source>
</evidence>
<keyword evidence="5" id="KW-1185">Reference proteome</keyword>
<evidence type="ECO:0000313" key="5">
    <source>
        <dbReference type="Proteomes" id="UP001169027"/>
    </source>
</evidence>
<comment type="caution">
    <text evidence="4">The sequence shown here is derived from an EMBL/GenBank/DDBJ whole genome shotgun (WGS) entry which is preliminary data.</text>
</comment>
<dbReference type="PANTHER" id="PTHR46268:SF15">
    <property type="entry name" value="UNIVERSAL STRESS PROTEIN HP_0031"/>
    <property type="match status" value="1"/>
</dbReference>
<dbReference type="Proteomes" id="UP001169027">
    <property type="component" value="Unassembled WGS sequence"/>
</dbReference>
<proteinExistence type="inferred from homology"/>
<gene>
    <name evidence="4" type="ORF">Q2T77_33740</name>
</gene>
<evidence type="ECO:0000256" key="2">
    <source>
        <dbReference type="SAM" id="MobiDB-lite"/>
    </source>
</evidence>
<dbReference type="EMBL" id="JAUKVY010000037">
    <property type="protein sequence ID" value="MDO1537239.1"/>
    <property type="molecule type" value="Genomic_DNA"/>
</dbReference>
<comment type="similarity">
    <text evidence="1">Belongs to the universal stress protein A family.</text>
</comment>
<name>A0ABT8SEA7_9BURK</name>
<dbReference type="Gene3D" id="3.40.50.12370">
    <property type="match status" value="1"/>
</dbReference>
<dbReference type="SUPFAM" id="SSF52402">
    <property type="entry name" value="Adenine nucleotide alpha hydrolases-like"/>
    <property type="match status" value="2"/>
</dbReference>
<dbReference type="InterPro" id="IPR006016">
    <property type="entry name" value="UspA"/>
</dbReference>
<dbReference type="PRINTS" id="PR01438">
    <property type="entry name" value="UNVRSLSTRESS"/>
</dbReference>
<feature type="region of interest" description="Disordered" evidence="2">
    <location>
        <begin position="1"/>
        <end position="21"/>
    </location>
</feature>
<dbReference type="Pfam" id="PF00582">
    <property type="entry name" value="Usp"/>
    <property type="match status" value="1"/>
</dbReference>
<reference evidence="4" key="1">
    <citation type="submission" date="2023-06" db="EMBL/GenBank/DDBJ databases">
        <authorList>
            <person name="Jiang Y."/>
            <person name="Liu Q."/>
        </authorList>
    </citation>
    <scope>NUCLEOTIDE SEQUENCE</scope>
    <source>
        <strain evidence="4">CGMCC 1.12090</strain>
    </source>
</reference>
<protein>
    <submittedName>
        <fullName evidence="4">Universal stress protein</fullName>
    </submittedName>
</protein>
<feature type="domain" description="UspA" evidence="3">
    <location>
        <begin position="292"/>
        <end position="341"/>
    </location>
</feature>
<dbReference type="RefSeq" id="WP_301815551.1">
    <property type="nucleotide sequence ID" value="NZ_JAUJZH010000037.1"/>
</dbReference>
<organism evidence="4 5">
    <name type="scientific">Variovorax ginsengisoli</name>
    <dbReference type="NCBI Taxonomy" id="363844"/>
    <lineage>
        <taxon>Bacteria</taxon>
        <taxon>Pseudomonadati</taxon>
        <taxon>Pseudomonadota</taxon>
        <taxon>Betaproteobacteria</taxon>
        <taxon>Burkholderiales</taxon>
        <taxon>Comamonadaceae</taxon>
        <taxon>Variovorax</taxon>
    </lineage>
</organism>
<accession>A0ABT8SEA7</accession>